<evidence type="ECO:0000313" key="2">
    <source>
        <dbReference type="Proteomes" id="UP000187941"/>
    </source>
</evidence>
<protein>
    <recommendedName>
        <fullName evidence="3">Lipoprotein</fullName>
    </recommendedName>
</protein>
<evidence type="ECO:0000313" key="1">
    <source>
        <dbReference type="EMBL" id="AQG80301.1"/>
    </source>
</evidence>
<keyword evidence="2" id="KW-1185">Reference proteome</keyword>
<dbReference type="OrthoDB" id="964065at2"/>
<evidence type="ECO:0008006" key="3">
    <source>
        <dbReference type="Google" id="ProtNLM"/>
    </source>
</evidence>
<organism evidence="1 2">
    <name type="scientific">Spirosoma montaniterrae</name>
    <dbReference type="NCBI Taxonomy" id="1178516"/>
    <lineage>
        <taxon>Bacteria</taxon>
        <taxon>Pseudomonadati</taxon>
        <taxon>Bacteroidota</taxon>
        <taxon>Cytophagia</taxon>
        <taxon>Cytophagales</taxon>
        <taxon>Cytophagaceae</taxon>
        <taxon>Spirosoma</taxon>
    </lineage>
</organism>
<proteinExistence type="predicted"/>
<dbReference type="KEGG" id="smon:AWR27_13815"/>
<sequence length="95" mass="10025">MKTKLYATLLACIWLGGACKKDEETVGPAACELASQRSEAVSRAATTYSSSPTKANCDAFKKAATEFLDAASRCNTVPQADITSARQSVNSLTCQ</sequence>
<gene>
    <name evidence="1" type="ORF">AWR27_13815</name>
</gene>
<dbReference type="EMBL" id="CP014263">
    <property type="protein sequence ID" value="AQG80301.1"/>
    <property type="molecule type" value="Genomic_DNA"/>
</dbReference>
<dbReference type="Proteomes" id="UP000187941">
    <property type="component" value="Chromosome"/>
</dbReference>
<dbReference type="RefSeq" id="WP_077131727.1">
    <property type="nucleotide sequence ID" value="NZ_CP014263.1"/>
</dbReference>
<dbReference type="AlphaFoldDB" id="A0A1P9WY47"/>
<dbReference type="PROSITE" id="PS51257">
    <property type="entry name" value="PROKAR_LIPOPROTEIN"/>
    <property type="match status" value="1"/>
</dbReference>
<reference evidence="1 2" key="1">
    <citation type="submission" date="2016-01" db="EMBL/GenBank/DDBJ databases">
        <authorList>
            <person name="Oliw E.H."/>
        </authorList>
    </citation>
    <scope>NUCLEOTIDE SEQUENCE [LARGE SCALE GENOMIC DNA]</scope>
    <source>
        <strain evidence="1 2">DY10</strain>
    </source>
</reference>
<accession>A0A1P9WY47</accession>
<name>A0A1P9WY47_9BACT</name>